<sequence length="171" mass="18665">MSELLIPALIPAATENDPRLRRAYALAGTAVAASKLSRPTLRLARLGLEEGARYHTPALPAALRQNRAFLEDNVMAELAAVAAEQIKFGAALTDMAPMRRTLEQAAANADEAEATQAYLEVLLARARGLLRRCWAEVEIVAMALQEHRVLEGSEVEHRIRCAQGIRSNTLN</sequence>
<dbReference type="AlphaFoldDB" id="A0A841HVB8"/>
<name>A0A841HVB8_9DEIO</name>
<protein>
    <submittedName>
        <fullName evidence="1">Uncharacterized protein</fullName>
    </submittedName>
</protein>
<evidence type="ECO:0000313" key="1">
    <source>
        <dbReference type="EMBL" id="MBB6096773.1"/>
    </source>
</evidence>
<keyword evidence="2" id="KW-1185">Reference proteome</keyword>
<reference evidence="1 2" key="1">
    <citation type="submission" date="2020-08" db="EMBL/GenBank/DDBJ databases">
        <title>Genomic Encyclopedia of Type Strains, Phase IV (KMG-IV): sequencing the most valuable type-strain genomes for metagenomic binning, comparative biology and taxonomic classification.</title>
        <authorList>
            <person name="Goeker M."/>
        </authorList>
    </citation>
    <scope>NUCLEOTIDE SEQUENCE [LARGE SCALE GENOMIC DNA]</scope>
    <source>
        <strain evidence="1 2">DSM 21458</strain>
    </source>
</reference>
<dbReference type="RefSeq" id="WP_183983563.1">
    <property type="nucleotide sequence ID" value="NZ_JACHHG010000001.1"/>
</dbReference>
<organism evidence="1 2">
    <name type="scientific">Deinobacterium chartae</name>
    <dbReference type="NCBI Taxonomy" id="521158"/>
    <lineage>
        <taxon>Bacteria</taxon>
        <taxon>Thermotogati</taxon>
        <taxon>Deinococcota</taxon>
        <taxon>Deinococci</taxon>
        <taxon>Deinococcales</taxon>
        <taxon>Deinococcaceae</taxon>
        <taxon>Deinobacterium</taxon>
    </lineage>
</organism>
<dbReference type="SUPFAM" id="SSF140990">
    <property type="entry name" value="FtsH protease domain-like"/>
    <property type="match status" value="1"/>
</dbReference>
<dbReference type="InterPro" id="IPR037219">
    <property type="entry name" value="Peptidase_M41-like"/>
</dbReference>
<comment type="caution">
    <text evidence="1">The sequence shown here is derived from an EMBL/GenBank/DDBJ whole genome shotgun (WGS) entry which is preliminary data.</text>
</comment>
<dbReference type="GO" id="GO:0005524">
    <property type="term" value="F:ATP binding"/>
    <property type="evidence" value="ECO:0007669"/>
    <property type="project" value="InterPro"/>
</dbReference>
<dbReference type="GO" id="GO:0004222">
    <property type="term" value="F:metalloendopeptidase activity"/>
    <property type="evidence" value="ECO:0007669"/>
    <property type="project" value="InterPro"/>
</dbReference>
<proteinExistence type="predicted"/>
<dbReference type="GO" id="GO:0006508">
    <property type="term" value="P:proteolysis"/>
    <property type="evidence" value="ECO:0007669"/>
    <property type="project" value="InterPro"/>
</dbReference>
<dbReference type="EMBL" id="JACHHG010000001">
    <property type="protein sequence ID" value="MBB6096773.1"/>
    <property type="molecule type" value="Genomic_DNA"/>
</dbReference>
<dbReference type="GO" id="GO:0004176">
    <property type="term" value="F:ATP-dependent peptidase activity"/>
    <property type="evidence" value="ECO:0007669"/>
    <property type="project" value="InterPro"/>
</dbReference>
<dbReference type="Gene3D" id="1.20.58.760">
    <property type="entry name" value="Peptidase M41"/>
    <property type="match status" value="1"/>
</dbReference>
<dbReference type="Proteomes" id="UP000569951">
    <property type="component" value="Unassembled WGS sequence"/>
</dbReference>
<evidence type="ECO:0000313" key="2">
    <source>
        <dbReference type="Proteomes" id="UP000569951"/>
    </source>
</evidence>
<accession>A0A841HVB8</accession>
<gene>
    <name evidence="1" type="ORF">HNR42_000185</name>
</gene>